<keyword evidence="3 6" id="KW-0238">DNA-binding</keyword>
<evidence type="ECO:0000256" key="2">
    <source>
        <dbReference type="ARBA" id="ARBA00022473"/>
    </source>
</evidence>
<feature type="compositionally biased region" description="Low complexity" evidence="8">
    <location>
        <begin position="1"/>
        <end position="13"/>
    </location>
</feature>
<evidence type="ECO:0000256" key="7">
    <source>
        <dbReference type="RuleBase" id="RU000682"/>
    </source>
</evidence>
<organism evidence="10 11">
    <name type="scientific">Caenorhabditis briggsae</name>
    <dbReference type="NCBI Taxonomy" id="6238"/>
    <lineage>
        <taxon>Eukaryota</taxon>
        <taxon>Metazoa</taxon>
        <taxon>Ecdysozoa</taxon>
        <taxon>Nematoda</taxon>
        <taxon>Chromadorea</taxon>
        <taxon>Rhabditida</taxon>
        <taxon>Rhabditina</taxon>
        <taxon>Rhabditomorpha</taxon>
        <taxon>Rhabditoidea</taxon>
        <taxon>Rhabditidae</taxon>
        <taxon>Peloderinae</taxon>
        <taxon>Caenorhabditis</taxon>
    </lineage>
</organism>
<dbReference type="OMA" id="PITETPM"/>
<dbReference type="PROSITE" id="PS00027">
    <property type="entry name" value="HOMEOBOX_1"/>
    <property type="match status" value="1"/>
</dbReference>
<reference evidence="10 11" key="1">
    <citation type="journal article" date="2003" name="PLoS Biol.">
        <title>The genome sequence of Caenorhabditis briggsae: a platform for comparative genomics.</title>
        <authorList>
            <person name="Stein L.D."/>
            <person name="Bao Z."/>
            <person name="Blasiar D."/>
            <person name="Blumenthal T."/>
            <person name="Brent M.R."/>
            <person name="Chen N."/>
            <person name="Chinwalla A."/>
            <person name="Clarke L."/>
            <person name="Clee C."/>
            <person name="Coghlan A."/>
            <person name="Coulson A."/>
            <person name="D'Eustachio P."/>
            <person name="Fitch D.H."/>
            <person name="Fulton L.A."/>
            <person name="Fulton R.E."/>
            <person name="Griffiths-Jones S."/>
            <person name="Harris T.W."/>
            <person name="Hillier L.W."/>
            <person name="Kamath R."/>
            <person name="Kuwabara P.E."/>
            <person name="Mardis E.R."/>
            <person name="Marra M.A."/>
            <person name="Miner T.L."/>
            <person name="Minx P."/>
            <person name="Mullikin J.C."/>
            <person name="Plumb R.W."/>
            <person name="Rogers J."/>
            <person name="Schein J.E."/>
            <person name="Sohrmann M."/>
            <person name="Spieth J."/>
            <person name="Stajich J.E."/>
            <person name="Wei C."/>
            <person name="Willey D."/>
            <person name="Wilson R.K."/>
            <person name="Durbin R."/>
            <person name="Waterston R.H."/>
        </authorList>
    </citation>
    <scope>NUCLEOTIDE SEQUENCE [LARGE SCALE GENOMIC DNA]</scope>
    <source>
        <strain evidence="10 11">AF16</strain>
    </source>
</reference>
<comment type="subcellular location">
    <subcellularLocation>
        <location evidence="1 6 7">Nucleus</location>
    </subcellularLocation>
</comment>
<dbReference type="WormBase" id="CBG04023">
    <property type="protein sequence ID" value="CBP43793"/>
    <property type="gene ID" value="WBGene00026771"/>
    <property type="gene designation" value="Cbr-ceh-12"/>
</dbReference>
<evidence type="ECO:0000313" key="12">
    <source>
        <dbReference type="WormBase" id="CBG04023"/>
    </source>
</evidence>
<dbReference type="SMART" id="SM00389">
    <property type="entry name" value="HOX"/>
    <property type="match status" value="1"/>
</dbReference>
<keyword evidence="11" id="KW-1185">Reference proteome</keyword>
<evidence type="ECO:0000259" key="9">
    <source>
        <dbReference type="PROSITE" id="PS50071"/>
    </source>
</evidence>
<dbReference type="InterPro" id="IPR009057">
    <property type="entry name" value="Homeodomain-like_sf"/>
</dbReference>
<dbReference type="InParanoid" id="A8WW06"/>
<evidence type="ECO:0000256" key="4">
    <source>
        <dbReference type="ARBA" id="ARBA00023155"/>
    </source>
</evidence>
<evidence type="ECO:0000256" key="1">
    <source>
        <dbReference type="ARBA" id="ARBA00004123"/>
    </source>
</evidence>
<dbReference type="eggNOG" id="KOG0489">
    <property type="taxonomic scope" value="Eukaryota"/>
</dbReference>
<dbReference type="HOGENOM" id="CLU_126728_0_0_1"/>
<feature type="domain" description="Homeobox" evidence="9">
    <location>
        <begin position="79"/>
        <end position="139"/>
    </location>
</feature>
<dbReference type="PRINTS" id="PR00031">
    <property type="entry name" value="HTHREPRESSR"/>
</dbReference>
<evidence type="ECO:0000256" key="8">
    <source>
        <dbReference type="SAM" id="MobiDB-lite"/>
    </source>
</evidence>
<dbReference type="PRINTS" id="PR00024">
    <property type="entry name" value="HOMEOBOX"/>
</dbReference>
<evidence type="ECO:0000256" key="6">
    <source>
        <dbReference type="PROSITE-ProRule" id="PRU00108"/>
    </source>
</evidence>
<gene>
    <name evidence="12" type="primary">ceh-12</name>
    <name evidence="10" type="synonym">Cbr-ceh-12</name>
    <name evidence="12" type="ORF">CBG04023</name>
    <name evidence="10" type="ORF">CBG_04023</name>
</gene>
<proteinExistence type="predicted"/>
<dbReference type="InterPro" id="IPR042768">
    <property type="entry name" value="MNX1/Ceh-12"/>
</dbReference>
<feature type="DNA-binding region" description="Homeobox" evidence="6">
    <location>
        <begin position="81"/>
        <end position="140"/>
    </location>
</feature>
<dbReference type="EMBL" id="HE600906">
    <property type="protein sequence ID" value="CAP24817.2"/>
    <property type="molecule type" value="Genomic_DNA"/>
</dbReference>
<dbReference type="FunCoup" id="A8WW06">
    <property type="interactions" value="137"/>
</dbReference>
<dbReference type="CDD" id="cd00086">
    <property type="entry name" value="homeodomain"/>
    <property type="match status" value="1"/>
</dbReference>
<feature type="compositionally biased region" description="Low complexity" evidence="8">
    <location>
        <begin position="140"/>
        <end position="162"/>
    </location>
</feature>
<dbReference type="PANTHER" id="PTHR24335:SF4">
    <property type="entry name" value="EXTRA-EXTRA"/>
    <property type="match status" value="1"/>
</dbReference>
<dbReference type="Gene3D" id="1.10.10.60">
    <property type="entry name" value="Homeodomain-like"/>
    <property type="match status" value="1"/>
</dbReference>
<dbReference type="PROSITE" id="PS50071">
    <property type="entry name" value="HOMEOBOX_2"/>
    <property type="match status" value="1"/>
</dbReference>
<dbReference type="Proteomes" id="UP000008549">
    <property type="component" value="Unassembled WGS sequence"/>
</dbReference>
<feature type="region of interest" description="Disordered" evidence="8">
    <location>
        <begin position="1"/>
        <end position="28"/>
    </location>
</feature>
<dbReference type="InterPro" id="IPR020479">
    <property type="entry name" value="HD_metazoa"/>
</dbReference>
<name>A8WW06_CAEBR</name>
<dbReference type="FunFam" id="1.10.10.60:FF:000417">
    <property type="entry name" value="Even-skipped homeobox 1"/>
    <property type="match status" value="1"/>
</dbReference>
<dbReference type="SUPFAM" id="SSF46689">
    <property type="entry name" value="Homeodomain-like"/>
    <property type="match status" value="1"/>
</dbReference>
<dbReference type="AlphaFoldDB" id="A8WW06"/>
<evidence type="ECO:0000313" key="11">
    <source>
        <dbReference type="Proteomes" id="UP000008549"/>
    </source>
</evidence>
<dbReference type="PANTHER" id="PTHR24335">
    <property type="entry name" value="MOTOR NEURON AND PANCREAS HOMEOBOX PROTEIN"/>
    <property type="match status" value="1"/>
</dbReference>
<sequence>MFSSIDSLLKSSSPSPPAPPLDEQKSASDHQFFNYSTSCSEELMKMAAKAAHIASQTSSCIENSFPLPQYSVNAWQAWGKMRRPRTAFSSEQLVQLEKQFSDNRYLSRPRRYQLAQQLSLSETQIKIWFQNRRMKNKRCPSSTPTPSSSSQTSSSTSSTSCQ</sequence>
<evidence type="ECO:0000256" key="3">
    <source>
        <dbReference type="ARBA" id="ARBA00023125"/>
    </source>
</evidence>
<feature type="region of interest" description="Disordered" evidence="8">
    <location>
        <begin position="136"/>
        <end position="162"/>
    </location>
</feature>
<dbReference type="STRING" id="6238.A8WW06"/>
<dbReference type="GO" id="GO:0048663">
    <property type="term" value="P:neuron fate commitment"/>
    <property type="evidence" value="ECO:0007669"/>
    <property type="project" value="UniProtKB-ARBA"/>
</dbReference>
<dbReference type="GO" id="GO:0003677">
    <property type="term" value="F:DNA binding"/>
    <property type="evidence" value="ECO:0007669"/>
    <property type="project" value="UniProtKB-UniRule"/>
</dbReference>
<dbReference type="GO" id="GO:0000981">
    <property type="term" value="F:DNA-binding transcription factor activity, RNA polymerase II-specific"/>
    <property type="evidence" value="ECO:0007669"/>
    <property type="project" value="InterPro"/>
</dbReference>
<dbReference type="InterPro" id="IPR001356">
    <property type="entry name" value="HD"/>
</dbReference>
<dbReference type="GO" id="GO:0005634">
    <property type="term" value="C:nucleus"/>
    <property type="evidence" value="ECO:0007669"/>
    <property type="project" value="UniProtKB-SubCell"/>
</dbReference>
<protein>
    <submittedName>
        <fullName evidence="10">Protein CBR-CEH-12</fullName>
    </submittedName>
</protein>
<evidence type="ECO:0000256" key="5">
    <source>
        <dbReference type="ARBA" id="ARBA00023242"/>
    </source>
</evidence>
<keyword evidence="2" id="KW-0217">Developmental protein</keyword>
<accession>A8WW06</accession>
<dbReference type="Pfam" id="PF00046">
    <property type="entry name" value="Homeodomain"/>
    <property type="match status" value="1"/>
</dbReference>
<dbReference type="InterPro" id="IPR017970">
    <property type="entry name" value="Homeobox_CS"/>
</dbReference>
<keyword evidence="4 6" id="KW-0371">Homeobox</keyword>
<reference evidence="10 11" key="2">
    <citation type="journal article" date="2011" name="PLoS Genet.">
        <title>Caenorhabditis briggsae recombinant inbred line genotypes reveal inter-strain incompatibility and the evolution of recombination.</title>
        <authorList>
            <person name="Ross J.A."/>
            <person name="Koboldt D.C."/>
            <person name="Staisch J.E."/>
            <person name="Chamberlin H.M."/>
            <person name="Gupta B.P."/>
            <person name="Miller R.D."/>
            <person name="Baird S.E."/>
            <person name="Haag E.S."/>
        </authorList>
    </citation>
    <scope>NUCLEOTIDE SEQUENCE [LARGE SCALE GENOMIC DNA]</scope>
    <source>
        <strain evidence="10 11">AF16</strain>
    </source>
</reference>
<keyword evidence="5 6" id="KW-0539">Nucleus</keyword>
<evidence type="ECO:0000313" key="10">
    <source>
        <dbReference type="EMBL" id="CAP24817.2"/>
    </source>
</evidence>
<dbReference type="InterPro" id="IPR000047">
    <property type="entry name" value="HTH_motif"/>
</dbReference>